<dbReference type="STRING" id="292462.AWC05_15925"/>
<keyword evidence="3" id="KW-1003">Cell membrane</keyword>
<protein>
    <recommendedName>
        <fullName evidence="8">SSD domain-containing protein</fullName>
    </recommendedName>
</protein>
<organism evidence="9 10">
    <name type="scientific">Mycobacterium florentinum</name>
    <dbReference type="NCBI Taxonomy" id="292462"/>
    <lineage>
        <taxon>Bacteria</taxon>
        <taxon>Bacillati</taxon>
        <taxon>Actinomycetota</taxon>
        <taxon>Actinomycetes</taxon>
        <taxon>Mycobacteriales</taxon>
        <taxon>Mycobacteriaceae</taxon>
        <taxon>Mycobacterium</taxon>
        <taxon>Mycobacterium simiae complex</taxon>
    </lineage>
</organism>
<gene>
    <name evidence="9" type="ORF">AWC05_15925</name>
</gene>
<comment type="subcellular location">
    <subcellularLocation>
        <location evidence="1">Cell membrane</location>
        <topology evidence="1">Multi-pass membrane protein</topology>
    </subcellularLocation>
</comment>
<dbReference type="PANTHER" id="PTHR33406:SF11">
    <property type="entry name" value="MEMBRANE PROTEIN SCO6666-RELATED"/>
    <property type="match status" value="1"/>
</dbReference>
<comment type="similarity">
    <text evidence="2">Belongs to the resistance-nodulation-cell division (RND) (TC 2.A.6) family. MmpL subfamily.</text>
</comment>
<keyword evidence="4 7" id="KW-0812">Transmembrane</keyword>
<evidence type="ECO:0000256" key="4">
    <source>
        <dbReference type="ARBA" id="ARBA00022692"/>
    </source>
</evidence>
<evidence type="ECO:0000256" key="5">
    <source>
        <dbReference type="ARBA" id="ARBA00022989"/>
    </source>
</evidence>
<dbReference type="RefSeq" id="WP_085221104.1">
    <property type="nucleotide sequence ID" value="NZ_AP022576.1"/>
</dbReference>
<feature type="transmembrane region" description="Helical" evidence="7">
    <location>
        <begin position="376"/>
        <end position="395"/>
    </location>
</feature>
<evidence type="ECO:0000256" key="7">
    <source>
        <dbReference type="SAM" id="Phobius"/>
    </source>
</evidence>
<dbReference type="PANTHER" id="PTHR33406">
    <property type="entry name" value="MEMBRANE PROTEIN MJ1562-RELATED"/>
    <property type="match status" value="1"/>
</dbReference>
<dbReference type="PROSITE" id="PS50156">
    <property type="entry name" value="SSD"/>
    <property type="match status" value="1"/>
</dbReference>
<evidence type="ECO:0000256" key="6">
    <source>
        <dbReference type="ARBA" id="ARBA00023136"/>
    </source>
</evidence>
<evidence type="ECO:0000256" key="2">
    <source>
        <dbReference type="ARBA" id="ARBA00010157"/>
    </source>
</evidence>
<dbReference type="InterPro" id="IPR000731">
    <property type="entry name" value="SSD"/>
</dbReference>
<dbReference type="Pfam" id="PF03176">
    <property type="entry name" value="MMPL"/>
    <property type="match status" value="2"/>
</dbReference>
<dbReference type="InterPro" id="IPR050545">
    <property type="entry name" value="Mycobact_MmpL"/>
</dbReference>
<dbReference type="Gene3D" id="1.20.1640.10">
    <property type="entry name" value="Multidrug efflux transporter AcrB transmembrane domain"/>
    <property type="match status" value="2"/>
</dbReference>
<keyword evidence="5 7" id="KW-1133">Transmembrane helix</keyword>
<name>A0A1X1UF71_MYCFL</name>
<dbReference type="SUPFAM" id="SSF82866">
    <property type="entry name" value="Multidrug efflux transporter AcrB transmembrane domain"/>
    <property type="match status" value="2"/>
</dbReference>
<accession>A0A1X1UF71</accession>
<keyword evidence="10" id="KW-1185">Reference proteome</keyword>
<sequence length="775" mass="82299">MLPRIARLAIAAPRRIIAVGVLVFIAAAVFGLPVAKSLAPGGFQDPDSESARAIAVLTEKFGQSGQQMLILVTAPAGANSDQARKVGTDLVDQLQHSPLVYNATSPWTAPPQAAADLTSKDGKSGLIVVNLKGGENNVQNNAQTLSDQLVHDRDGVTVRAGGSAMEYAQINKQNQEDLLVMEMIALPLSFLVLIWVFGGLLAAALPMALGALAVVGSMTVLRLITFTTEVSIFALNLSTAMGLALAIDYTLLIVSRYRDELAEGGDPHQALIRTMATSGRTVLFSAVTVALSMSATALFPMYFLKSFAYAGVATVAFVSIASIVITPAAIVLLGPRLDALDVRKLVRRIFRRPEPAHKPVEQMFWYRSSKFVMRRWLPIGVAVAAVLVLLGLPFLRVTWGFPDDRVLPRSASAHQVGDQLRTNFARDSATSVPVVVPDARGLSPADLATYAAALSRVPEVSAVSAPSGTFVGGNQAGPPAGATGLSDGSAFLTVSSTAPLFSPASDTQLKRLHQVPGPAGRSVEMAGVAQVNRDSVDAVTDRLPTVLGVMAVITFILLFLLTGSVVLPVKALMCNVLSLTAAFGALVWIFQEGHLGALGTTPSGTLVANMPVLLFCIAFGLSMDYEVFLISRIREYWLQYRPMVSTAREAHAANDEAVAHGVARTGRVITAAALVMSMSFAALIAAHVSFMRMFGLGLTLAVFVDATLVRMVLVPAFMHVMGRWNWWAPKPLVWLHERFGISEGPAEPAAPIDPIESISVQHNGHPVAETVTKIG</sequence>
<dbReference type="GO" id="GO:0005886">
    <property type="term" value="C:plasma membrane"/>
    <property type="evidence" value="ECO:0007669"/>
    <property type="project" value="UniProtKB-SubCell"/>
</dbReference>
<dbReference type="Proteomes" id="UP000193010">
    <property type="component" value="Unassembled WGS sequence"/>
</dbReference>
<evidence type="ECO:0000313" key="10">
    <source>
        <dbReference type="Proteomes" id="UP000193010"/>
    </source>
</evidence>
<reference evidence="9 10" key="1">
    <citation type="submission" date="2016-01" db="EMBL/GenBank/DDBJ databases">
        <title>The new phylogeny of the genus Mycobacterium.</title>
        <authorList>
            <person name="Tarcisio F."/>
            <person name="Conor M."/>
            <person name="Antonella G."/>
            <person name="Elisabetta G."/>
            <person name="Giulia F.S."/>
            <person name="Sara T."/>
            <person name="Anna F."/>
            <person name="Clotilde B."/>
            <person name="Roberto B."/>
            <person name="Veronica D.S."/>
            <person name="Fabio R."/>
            <person name="Monica P."/>
            <person name="Olivier J."/>
            <person name="Enrico T."/>
            <person name="Nicola S."/>
        </authorList>
    </citation>
    <scope>NUCLEOTIDE SEQUENCE [LARGE SCALE GENOMIC DNA]</scope>
    <source>
        <strain evidence="9 10">DSM 44852</strain>
    </source>
</reference>
<dbReference type="InterPro" id="IPR004869">
    <property type="entry name" value="MMPL_dom"/>
</dbReference>
<evidence type="ECO:0000256" key="1">
    <source>
        <dbReference type="ARBA" id="ARBA00004651"/>
    </source>
</evidence>
<feature type="domain" description="SSD" evidence="8">
    <location>
        <begin position="202"/>
        <end position="332"/>
    </location>
</feature>
<evidence type="ECO:0000256" key="3">
    <source>
        <dbReference type="ARBA" id="ARBA00022475"/>
    </source>
</evidence>
<feature type="transmembrane region" description="Helical" evidence="7">
    <location>
        <begin position="572"/>
        <end position="590"/>
    </location>
</feature>
<evidence type="ECO:0000313" key="9">
    <source>
        <dbReference type="EMBL" id="ORV55309.1"/>
    </source>
</evidence>
<comment type="caution">
    <text evidence="9">The sequence shown here is derived from an EMBL/GenBank/DDBJ whole genome shotgun (WGS) entry which is preliminary data.</text>
</comment>
<proteinExistence type="inferred from homology"/>
<dbReference type="EMBL" id="LQOV01000007">
    <property type="protein sequence ID" value="ORV55309.1"/>
    <property type="molecule type" value="Genomic_DNA"/>
</dbReference>
<evidence type="ECO:0000259" key="8">
    <source>
        <dbReference type="PROSITE" id="PS50156"/>
    </source>
</evidence>
<feature type="transmembrane region" description="Helical" evidence="7">
    <location>
        <begin position="309"/>
        <end position="334"/>
    </location>
</feature>
<dbReference type="AlphaFoldDB" id="A0A1X1UF71"/>
<feature type="transmembrane region" description="Helical" evidence="7">
    <location>
        <begin position="610"/>
        <end position="631"/>
    </location>
</feature>
<feature type="transmembrane region" description="Helical" evidence="7">
    <location>
        <begin position="668"/>
        <end position="688"/>
    </location>
</feature>
<feature type="transmembrane region" description="Helical" evidence="7">
    <location>
        <begin position="282"/>
        <end position="303"/>
    </location>
</feature>
<feature type="transmembrane region" description="Helical" evidence="7">
    <location>
        <begin position="694"/>
        <end position="713"/>
    </location>
</feature>
<keyword evidence="6 7" id="KW-0472">Membrane</keyword>
<feature type="transmembrane region" description="Helical" evidence="7">
    <location>
        <begin position="230"/>
        <end position="254"/>
    </location>
</feature>
<dbReference type="OrthoDB" id="7051771at2"/>
<feature type="transmembrane region" description="Helical" evidence="7">
    <location>
        <begin position="546"/>
        <end position="567"/>
    </location>
</feature>